<keyword evidence="4 12" id="KW-0812">Transmembrane</keyword>
<comment type="similarity">
    <text evidence="3 11">Belongs to the cytochrome P450 family.</text>
</comment>
<dbReference type="PRINTS" id="PR01239">
    <property type="entry name" value="EP450IICYP52"/>
</dbReference>
<evidence type="ECO:0000256" key="7">
    <source>
        <dbReference type="ARBA" id="ARBA00023002"/>
    </source>
</evidence>
<dbReference type="GO" id="GO:0020037">
    <property type="term" value="F:heme binding"/>
    <property type="evidence" value="ECO:0007669"/>
    <property type="project" value="InterPro"/>
</dbReference>
<dbReference type="Proteomes" id="UP000557566">
    <property type="component" value="Unassembled WGS sequence"/>
</dbReference>
<dbReference type="GO" id="GO:0016020">
    <property type="term" value="C:membrane"/>
    <property type="evidence" value="ECO:0007669"/>
    <property type="project" value="UniProtKB-SubCell"/>
</dbReference>
<protein>
    <recommendedName>
        <fullName evidence="15">Cytochrome P450</fullName>
    </recommendedName>
</protein>
<accession>A0A8H4PT63</accession>
<evidence type="ECO:0000256" key="12">
    <source>
        <dbReference type="SAM" id="Phobius"/>
    </source>
</evidence>
<dbReference type="InterPro" id="IPR047146">
    <property type="entry name" value="Cyt_P450_E_CYP52_fungi"/>
</dbReference>
<dbReference type="InterPro" id="IPR002974">
    <property type="entry name" value="Cyt_P450_E_CYP52_ascomycetes"/>
</dbReference>
<evidence type="ECO:0000256" key="8">
    <source>
        <dbReference type="ARBA" id="ARBA00023004"/>
    </source>
</evidence>
<evidence type="ECO:0000256" key="2">
    <source>
        <dbReference type="ARBA" id="ARBA00004167"/>
    </source>
</evidence>
<dbReference type="SUPFAM" id="SSF48264">
    <property type="entry name" value="Cytochrome P450"/>
    <property type="match status" value="1"/>
</dbReference>
<dbReference type="PRINTS" id="PR00385">
    <property type="entry name" value="P450"/>
</dbReference>
<sequence length="539" mass="60805">MARESLYLVLWLTAASYLAWSLAQALSLRIAGRGLTPFAAYCSPPWLAAVLVPVVLVARERHRLLRKMRIHKTQPAAVFPHRDPVLGLDWVRLVKAALRSDTLLETWHDLFTRSVARTFWVNTIGSWVLMTCEPDNIKAILATQFETWPIGGLRQRTITHVLGPHAIFSTNAGEWARARALIRPSFVRNQIADLECTDRHVENLLARLQSPSKADKVDLQALFYMFTMDTSTDFMFGHSTDMLVSPSSDAVEFTKAFDYALRSAVGRARKGWLWMLLPDKRFGESVARYQAFLDGHVAAALAQHKTKERPYVFMNELVDSGASHEQITGQLLAMILGGRDTSASTMSSLFWVLARRPDVVQCLRRELAGLEGKRPSWEGLKELTYLNNVLKEALRLWPPVTSNARVASRDTVLPKGGGPDGESPLFIPKGTECRFSTYSMQRREDIYGDDANEFRPERWDTLRTSWQYVPFSGGPRICIGQQFALTMMSYLTARFFQAFEKIEARDDRPMLQKTSSTTSLSNGCWVSLTPASDATGKQY</sequence>
<evidence type="ECO:0008006" key="15">
    <source>
        <dbReference type="Google" id="ProtNLM"/>
    </source>
</evidence>
<evidence type="ECO:0000256" key="5">
    <source>
        <dbReference type="ARBA" id="ARBA00022723"/>
    </source>
</evidence>
<proteinExistence type="inferred from homology"/>
<keyword evidence="7 11" id="KW-0560">Oxidoreductase</keyword>
<dbReference type="PANTHER" id="PTHR24287">
    <property type="entry name" value="P450, PUTATIVE (EUROFUNG)-RELATED"/>
    <property type="match status" value="1"/>
</dbReference>
<dbReference type="AlphaFoldDB" id="A0A8H4PT63"/>
<evidence type="ECO:0000256" key="10">
    <source>
        <dbReference type="ARBA" id="ARBA00023136"/>
    </source>
</evidence>
<evidence type="ECO:0000313" key="14">
    <source>
        <dbReference type="Proteomes" id="UP000557566"/>
    </source>
</evidence>
<dbReference type="PROSITE" id="PS00086">
    <property type="entry name" value="CYTOCHROME_P450"/>
    <property type="match status" value="1"/>
</dbReference>
<dbReference type="PANTHER" id="PTHR24287:SF17">
    <property type="entry name" value="P450, PUTATIVE (EUROFUNG)-RELATED"/>
    <property type="match status" value="1"/>
</dbReference>
<comment type="caution">
    <text evidence="13">The sequence shown here is derived from an EMBL/GenBank/DDBJ whole genome shotgun (WGS) entry which is preliminary data.</text>
</comment>
<evidence type="ECO:0000256" key="6">
    <source>
        <dbReference type="ARBA" id="ARBA00022989"/>
    </source>
</evidence>
<keyword evidence="9 11" id="KW-0503">Monooxygenase</keyword>
<organism evidence="13 14">
    <name type="scientific">Ophiocordyceps sinensis</name>
    <dbReference type="NCBI Taxonomy" id="72228"/>
    <lineage>
        <taxon>Eukaryota</taxon>
        <taxon>Fungi</taxon>
        <taxon>Dikarya</taxon>
        <taxon>Ascomycota</taxon>
        <taxon>Pezizomycotina</taxon>
        <taxon>Sordariomycetes</taxon>
        <taxon>Hypocreomycetidae</taxon>
        <taxon>Hypocreales</taxon>
        <taxon>Ophiocordycipitaceae</taxon>
        <taxon>Ophiocordyceps</taxon>
    </lineage>
</organism>
<dbReference type="EMBL" id="JAAVMX010000003">
    <property type="protein sequence ID" value="KAF4509878.1"/>
    <property type="molecule type" value="Genomic_DNA"/>
</dbReference>
<comment type="subcellular location">
    <subcellularLocation>
        <location evidence="2">Membrane</location>
        <topology evidence="2">Single-pass membrane protein</topology>
    </subcellularLocation>
</comment>
<dbReference type="GO" id="GO:0016712">
    <property type="term" value="F:oxidoreductase activity, acting on paired donors, with incorporation or reduction of molecular oxygen, reduced flavin or flavoprotein as one donor, and incorporation of one atom of oxygen"/>
    <property type="evidence" value="ECO:0007669"/>
    <property type="project" value="InterPro"/>
</dbReference>
<name>A0A8H4PT63_9HYPO</name>
<evidence type="ECO:0000313" key="13">
    <source>
        <dbReference type="EMBL" id="KAF4509878.1"/>
    </source>
</evidence>
<dbReference type="Pfam" id="PF00067">
    <property type="entry name" value="p450"/>
    <property type="match status" value="1"/>
</dbReference>
<evidence type="ECO:0000256" key="9">
    <source>
        <dbReference type="ARBA" id="ARBA00023033"/>
    </source>
</evidence>
<evidence type="ECO:0000256" key="1">
    <source>
        <dbReference type="ARBA" id="ARBA00001971"/>
    </source>
</evidence>
<keyword evidence="8 11" id="KW-0408">Iron</keyword>
<comment type="cofactor">
    <cofactor evidence="1">
        <name>heme</name>
        <dbReference type="ChEBI" id="CHEBI:30413"/>
    </cofactor>
</comment>
<keyword evidence="5 11" id="KW-0479">Metal-binding</keyword>
<dbReference type="OrthoDB" id="1470350at2759"/>
<gene>
    <name evidence="13" type="ORF">G6O67_001815</name>
</gene>
<feature type="transmembrane region" description="Helical" evidence="12">
    <location>
        <begin position="35"/>
        <end position="58"/>
    </location>
</feature>
<dbReference type="InterPro" id="IPR001128">
    <property type="entry name" value="Cyt_P450"/>
</dbReference>
<evidence type="ECO:0000256" key="3">
    <source>
        <dbReference type="ARBA" id="ARBA00010617"/>
    </source>
</evidence>
<dbReference type="InterPro" id="IPR017972">
    <property type="entry name" value="Cyt_P450_CS"/>
</dbReference>
<reference evidence="13 14" key="1">
    <citation type="journal article" date="2020" name="Genome Biol. Evol.">
        <title>A new high-quality draft genome assembly of the Chinese cordyceps Ophiocordyceps sinensis.</title>
        <authorList>
            <person name="Shu R."/>
            <person name="Zhang J."/>
            <person name="Meng Q."/>
            <person name="Zhang H."/>
            <person name="Zhou G."/>
            <person name="Li M."/>
            <person name="Wu P."/>
            <person name="Zhao Y."/>
            <person name="Chen C."/>
            <person name="Qin Q."/>
        </authorList>
    </citation>
    <scope>NUCLEOTIDE SEQUENCE [LARGE SCALE GENOMIC DNA]</scope>
    <source>
        <strain evidence="13 14">IOZ07</strain>
    </source>
</reference>
<dbReference type="Gene3D" id="1.10.630.10">
    <property type="entry name" value="Cytochrome P450"/>
    <property type="match status" value="1"/>
</dbReference>
<dbReference type="GO" id="GO:0005506">
    <property type="term" value="F:iron ion binding"/>
    <property type="evidence" value="ECO:0007669"/>
    <property type="project" value="InterPro"/>
</dbReference>
<evidence type="ECO:0000256" key="11">
    <source>
        <dbReference type="RuleBase" id="RU000461"/>
    </source>
</evidence>
<dbReference type="CDD" id="cd11063">
    <property type="entry name" value="CYP52"/>
    <property type="match status" value="1"/>
</dbReference>
<evidence type="ECO:0000256" key="4">
    <source>
        <dbReference type="ARBA" id="ARBA00022692"/>
    </source>
</evidence>
<keyword evidence="11" id="KW-0349">Heme</keyword>
<keyword evidence="10 12" id="KW-0472">Membrane</keyword>
<dbReference type="InterPro" id="IPR036396">
    <property type="entry name" value="Cyt_P450_sf"/>
</dbReference>
<keyword evidence="14" id="KW-1185">Reference proteome</keyword>
<keyword evidence="6 12" id="KW-1133">Transmembrane helix</keyword>